<evidence type="ECO:0000256" key="1">
    <source>
        <dbReference type="SAM" id="MobiDB-lite"/>
    </source>
</evidence>
<feature type="region of interest" description="Disordered" evidence="1">
    <location>
        <begin position="176"/>
        <end position="208"/>
    </location>
</feature>
<feature type="compositionally biased region" description="Basic residues" evidence="1">
    <location>
        <begin position="1"/>
        <end position="10"/>
    </location>
</feature>
<protein>
    <submittedName>
        <fullName evidence="2">Neural cell adhesion molecule 1-like</fullName>
    </submittedName>
</protein>
<name>A0A1S3YQV6_TOBAC</name>
<feature type="compositionally biased region" description="Acidic residues" evidence="1">
    <location>
        <begin position="183"/>
        <end position="195"/>
    </location>
</feature>
<dbReference type="AlphaFoldDB" id="A0A1S3YQV6"/>
<dbReference type="KEGG" id="nta:107778803"/>
<sequence>MDGGNSKKKGQPSTTEGQSDDPVGVAAEMVDMPSASADPYDSATAMPSPPSSGPSASVPSTSFFKPMPMPTHPLSAFVVATQSSTPAPHIPPTVEDTLKKILENQTTIMNTLVEHGSVIDELEKQIAAAGNIPFDLLIRSDPPAPTAPSVPVAPAGQSEKPDLAANTAEAVRQMFTNPVTPRDDDDVIQLEETEGGDASMDTAMSKAT</sequence>
<organism evidence="2">
    <name type="scientific">Nicotiana tabacum</name>
    <name type="common">Common tobacco</name>
    <dbReference type="NCBI Taxonomy" id="4097"/>
    <lineage>
        <taxon>Eukaryota</taxon>
        <taxon>Viridiplantae</taxon>
        <taxon>Streptophyta</taxon>
        <taxon>Embryophyta</taxon>
        <taxon>Tracheophyta</taxon>
        <taxon>Spermatophyta</taxon>
        <taxon>Magnoliopsida</taxon>
        <taxon>eudicotyledons</taxon>
        <taxon>Gunneridae</taxon>
        <taxon>Pentapetalae</taxon>
        <taxon>asterids</taxon>
        <taxon>lamiids</taxon>
        <taxon>Solanales</taxon>
        <taxon>Solanaceae</taxon>
        <taxon>Nicotianoideae</taxon>
        <taxon>Nicotianeae</taxon>
        <taxon>Nicotiana</taxon>
    </lineage>
</organism>
<accession>A0A1S3YQV6</accession>
<feature type="region of interest" description="Disordered" evidence="1">
    <location>
        <begin position="1"/>
        <end position="59"/>
    </location>
</feature>
<dbReference type="PaxDb" id="4097-A0A1S3YQV6"/>
<dbReference type="OrthoDB" id="1243298at2759"/>
<reference evidence="2" key="1">
    <citation type="submission" date="2025-08" db="UniProtKB">
        <authorList>
            <consortium name="RefSeq"/>
        </authorList>
    </citation>
    <scope>IDENTIFICATION</scope>
</reference>
<evidence type="ECO:0000313" key="2">
    <source>
        <dbReference type="RefSeq" id="XP_016454599.1"/>
    </source>
</evidence>
<proteinExistence type="predicted"/>
<gene>
    <name evidence="2" type="primary">LOC107778803</name>
</gene>
<dbReference type="RefSeq" id="XP_016454599.1">
    <property type="nucleotide sequence ID" value="XM_016599113.1"/>
</dbReference>